<keyword evidence="9" id="KW-1185">Reference proteome</keyword>
<keyword evidence="6 7" id="KW-0472">Membrane</keyword>
<evidence type="ECO:0000313" key="8">
    <source>
        <dbReference type="EMBL" id="KPJ03238.1"/>
    </source>
</evidence>
<feature type="transmembrane region" description="Helical" evidence="7">
    <location>
        <begin position="195"/>
        <end position="212"/>
    </location>
</feature>
<dbReference type="PANTHER" id="PTHR12316">
    <property type="entry name" value="NINJURIN-RELATED"/>
    <property type="match status" value="1"/>
</dbReference>
<name>A0A194QCG7_PAPXU</name>
<organism evidence="8 9">
    <name type="scientific">Papilio xuthus</name>
    <name type="common">Asian swallowtail butterfly</name>
    <dbReference type="NCBI Taxonomy" id="66420"/>
    <lineage>
        <taxon>Eukaryota</taxon>
        <taxon>Metazoa</taxon>
        <taxon>Ecdysozoa</taxon>
        <taxon>Arthropoda</taxon>
        <taxon>Hexapoda</taxon>
        <taxon>Insecta</taxon>
        <taxon>Pterygota</taxon>
        <taxon>Neoptera</taxon>
        <taxon>Endopterygota</taxon>
        <taxon>Lepidoptera</taxon>
        <taxon>Glossata</taxon>
        <taxon>Ditrysia</taxon>
        <taxon>Papilionoidea</taxon>
        <taxon>Papilionidae</taxon>
        <taxon>Papilioninae</taxon>
        <taxon>Papilio</taxon>
    </lineage>
</organism>
<gene>
    <name evidence="8" type="ORF">RR46_06394</name>
</gene>
<keyword evidence="5 7" id="KW-1133">Transmembrane helix</keyword>
<keyword evidence="4" id="KW-0130">Cell adhesion</keyword>
<dbReference type="Pfam" id="PF04923">
    <property type="entry name" value="Ninjurin"/>
    <property type="match status" value="1"/>
</dbReference>
<evidence type="ECO:0000313" key="9">
    <source>
        <dbReference type="Proteomes" id="UP000053268"/>
    </source>
</evidence>
<dbReference type="InterPro" id="IPR007007">
    <property type="entry name" value="Ninjurin"/>
</dbReference>
<evidence type="ECO:0000256" key="2">
    <source>
        <dbReference type="ARBA" id="ARBA00008141"/>
    </source>
</evidence>
<dbReference type="GO" id="GO:0016020">
    <property type="term" value="C:membrane"/>
    <property type="evidence" value="ECO:0007669"/>
    <property type="project" value="UniProtKB-SubCell"/>
</dbReference>
<proteinExistence type="inferred from homology"/>
<feature type="transmembrane region" description="Helical" evidence="7">
    <location>
        <begin position="101"/>
        <end position="123"/>
    </location>
</feature>
<evidence type="ECO:0000256" key="7">
    <source>
        <dbReference type="SAM" id="Phobius"/>
    </source>
</evidence>
<dbReference type="GO" id="GO:0042246">
    <property type="term" value="P:tissue regeneration"/>
    <property type="evidence" value="ECO:0007669"/>
    <property type="project" value="InterPro"/>
</dbReference>
<protein>
    <submittedName>
        <fullName evidence="8">Ninjurin-2</fullName>
    </submittedName>
</protein>
<dbReference type="PANTHER" id="PTHR12316:SF17">
    <property type="entry name" value="NINJURIN C, ISOFORM D"/>
    <property type="match status" value="1"/>
</dbReference>
<reference evidence="8 9" key="1">
    <citation type="journal article" date="2015" name="Nat. Commun.">
        <title>Outbred genome sequencing and CRISPR/Cas9 gene editing in butterflies.</title>
        <authorList>
            <person name="Li X."/>
            <person name="Fan D."/>
            <person name="Zhang W."/>
            <person name="Liu G."/>
            <person name="Zhang L."/>
            <person name="Zhao L."/>
            <person name="Fang X."/>
            <person name="Chen L."/>
            <person name="Dong Y."/>
            <person name="Chen Y."/>
            <person name="Ding Y."/>
            <person name="Zhao R."/>
            <person name="Feng M."/>
            <person name="Zhu Y."/>
            <person name="Feng Y."/>
            <person name="Jiang X."/>
            <person name="Zhu D."/>
            <person name="Xiang H."/>
            <person name="Feng X."/>
            <person name="Li S."/>
            <person name="Wang J."/>
            <person name="Zhang G."/>
            <person name="Kronforst M.R."/>
            <person name="Wang W."/>
        </authorList>
    </citation>
    <scope>NUCLEOTIDE SEQUENCE [LARGE SCALE GENOMIC DNA]</scope>
    <source>
        <strain evidence="8">Ya'a_city_454_Px</strain>
        <tissue evidence="8">Whole body</tissue>
    </source>
</reference>
<dbReference type="EMBL" id="KQ459185">
    <property type="protein sequence ID" value="KPJ03238.1"/>
    <property type="molecule type" value="Genomic_DNA"/>
</dbReference>
<sequence>MASILPAGITNGVKGLDANRYATKKTVAQGMLDIALLTSNASQLKYVLQVGQKHEFYTLLVILISVSIVLQVAMGLVLLTLNLLRDCRFQQPRHRASAHTINYLTTATAFLLVGLMFVVIGGLDLNDHEDQPSAIILNDVIVIFIFTISVLNIVISAFGIEYSNNPLAIAGVLALIISSLDDENNHKRKKIADGLYYLSVGLMTGVVFCDVIKMTFGFDPALSEQDYYRNS</sequence>
<evidence type="ECO:0000256" key="4">
    <source>
        <dbReference type="ARBA" id="ARBA00022889"/>
    </source>
</evidence>
<keyword evidence="3 7" id="KW-0812">Transmembrane</keyword>
<dbReference type="Proteomes" id="UP000053268">
    <property type="component" value="Unassembled WGS sequence"/>
</dbReference>
<comment type="subcellular location">
    <subcellularLocation>
        <location evidence="1">Membrane</location>
        <topology evidence="1">Multi-pass membrane protein</topology>
    </subcellularLocation>
</comment>
<feature type="transmembrane region" description="Helical" evidence="7">
    <location>
        <begin position="135"/>
        <end position="155"/>
    </location>
</feature>
<accession>A0A194QCG7</accession>
<feature type="transmembrane region" description="Helical" evidence="7">
    <location>
        <begin position="56"/>
        <end position="81"/>
    </location>
</feature>
<evidence type="ECO:0000256" key="5">
    <source>
        <dbReference type="ARBA" id="ARBA00022989"/>
    </source>
</evidence>
<evidence type="ECO:0000256" key="1">
    <source>
        <dbReference type="ARBA" id="ARBA00004141"/>
    </source>
</evidence>
<evidence type="ECO:0000256" key="3">
    <source>
        <dbReference type="ARBA" id="ARBA00022692"/>
    </source>
</evidence>
<dbReference type="GO" id="GO:0007155">
    <property type="term" value="P:cell adhesion"/>
    <property type="evidence" value="ECO:0007669"/>
    <property type="project" value="UniProtKB-KW"/>
</dbReference>
<comment type="similarity">
    <text evidence="2">Belongs to the ninjurin family.</text>
</comment>
<dbReference type="AlphaFoldDB" id="A0A194QCG7"/>
<evidence type="ECO:0000256" key="6">
    <source>
        <dbReference type="ARBA" id="ARBA00023136"/>
    </source>
</evidence>